<feature type="binding site" description="via persulfide group" evidence="6">
    <location>
        <position position="380"/>
    </location>
    <ligand>
        <name>hybrid [4Fe-2O-2S] cluster</name>
        <dbReference type="ChEBI" id="CHEBI:60519"/>
    </ligand>
</feature>
<dbReference type="NCBIfam" id="NF003658">
    <property type="entry name" value="PRK05290.1"/>
    <property type="match status" value="1"/>
</dbReference>
<keyword evidence="2 6" id="KW-0479">Metal-binding</keyword>
<dbReference type="FunFam" id="3.40.50.2030:FF:000001">
    <property type="entry name" value="Hydroxylamine reductase"/>
    <property type="match status" value="1"/>
</dbReference>
<organism evidence="7 8">
    <name type="scientific">Teretinema zuelzerae</name>
    <dbReference type="NCBI Taxonomy" id="156"/>
    <lineage>
        <taxon>Bacteria</taxon>
        <taxon>Pseudomonadati</taxon>
        <taxon>Spirochaetota</taxon>
        <taxon>Spirochaetia</taxon>
        <taxon>Spirochaetales</taxon>
        <taxon>Treponemataceae</taxon>
        <taxon>Teretinema</taxon>
    </lineage>
</organism>
<evidence type="ECO:0000313" key="8">
    <source>
        <dbReference type="Proteomes" id="UP001198163"/>
    </source>
</evidence>
<dbReference type="EMBL" id="JAINWA010000001">
    <property type="protein sequence ID" value="MCD1654399.1"/>
    <property type="molecule type" value="Genomic_DNA"/>
</dbReference>
<feature type="binding site" evidence="6">
    <location>
        <position position="5"/>
    </location>
    <ligand>
        <name>[4Fe-4S] cluster</name>
        <dbReference type="ChEBI" id="CHEBI:49883"/>
    </ligand>
</feature>
<dbReference type="GO" id="GO:0005737">
    <property type="term" value="C:cytoplasm"/>
    <property type="evidence" value="ECO:0007669"/>
    <property type="project" value="UniProtKB-SubCell"/>
</dbReference>
<comment type="caution">
    <text evidence="7">The sequence shown here is derived from an EMBL/GenBank/DDBJ whole genome shotgun (WGS) entry which is preliminary data.</text>
</comment>
<evidence type="ECO:0000256" key="2">
    <source>
        <dbReference type="ARBA" id="ARBA00022723"/>
    </source>
</evidence>
<dbReference type="CDD" id="cd01914">
    <property type="entry name" value="HCP"/>
    <property type="match status" value="1"/>
</dbReference>
<feature type="binding site" evidence="6">
    <location>
        <position position="408"/>
    </location>
    <ligand>
        <name>hybrid [4Fe-2O-2S] cluster</name>
        <dbReference type="ChEBI" id="CHEBI:60519"/>
    </ligand>
</feature>
<dbReference type="GO" id="GO:0050418">
    <property type="term" value="F:hydroxylamine reductase activity"/>
    <property type="evidence" value="ECO:0007669"/>
    <property type="project" value="UniProtKB-UniRule"/>
</dbReference>
<dbReference type="InterPro" id="IPR010048">
    <property type="entry name" value="Hydroxylam_reduct"/>
</dbReference>
<dbReference type="PANTHER" id="PTHR30109">
    <property type="entry name" value="HYDROXYLAMINE REDUCTASE"/>
    <property type="match status" value="1"/>
</dbReference>
<evidence type="ECO:0000256" key="5">
    <source>
        <dbReference type="ARBA" id="ARBA00023014"/>
    </source>
</evidence>
<comment type="similarity">
    <text evidence="6">Belongs to the HCP family.</text>
</comment>
<feature type="binding site" evidence="6">
    <location>
        <position position="469"/>
    </location>
    <ligand>
        <name>hybrid [4Fe-2O-2S] cluster</name>
        <dbReference type="ChEBI" id="CHEBI:60519"/>
    </ligand>
</feature>
<evidence type="ECO:0000256" key="1">
    <source>
        <dbReference type="ARBA" id="ARBA00022490"/>
    </source>
</evidence>
<accession>A0AAE3EGP7</accession>
<dbReference type="GO" id="GO:0046872">
    <property type="term" value="F:metal ion binding"/>
    <property type="evidence" value="ECO:0007669"/>
    <property type="project" value="UniProtKB-KW"/>
</dbReference>
<feature type="binding site" evidence="6">
    <location>
        <position position="283"/>
    </location>
    <ligand>
        <name>hybrid [4Fe-2O-2S] cluster</name>
        <dbReference type="ChEBI" id="CHEBI:60519"/>
    </ligand>
</feature>
<dbReference type="InterPro" id="IPR011254">
    <property type="entry name" value="Prismane-like_sf"/>
</dbReference>
<gene>
    <name evidence="6 7" type="primary">hcp</name>
    <name evidence="7" type="synonym">priS</name>
    <name evidence="7" type="ORF">K7J14_06735</name>
</gene>
<dbReference type="GO" id="GO:0042542">
    <property type="term" value="P:response to hydrogen peroxide"/>
    <property type="evidence" value="ECO:0007669"/>
    <property type="project" value="TreeGrafter"/>
</dbReference>
<dbReference type="InterPro" id="IPR016099">
    <property type="entry name" value="Prismane-like_a/b-sand"/>
</dbReference>
<keyword evidence="6" id="KW-0004">4Fe-4S</keyword>
<dbReference type="GO" id="GO:0004601">
    <property type="term" value="F:peroxidase activity"/>
    <property type="evidence" value="ECO:0007669"/>
    <property type="project" value="TreeGrafter"/>
</dbReference>
<feature type="binding site" evidence="6">
    <location>
        <position position="23"/>
    </location>
    <ligand>
        <name>[4Fe-4S] cluster</name>
        <dbReference type="ChEBI" id="CHEBI:49883"/>
    </ligand>
</feature>
<comment type="cofactor">
    <cofactor evidence="6">
        <name>[4Fe-4S] cluster</name>
        <dbReference type="ChEBI" id="CHEBI:49883"/>
    </cofactor>
    <text evidence="6">Binds 1 [4Fe-4S] cluster.</text>
</comment>
<evidence type="ECO:0000256" key="3">
    <source>
        <dbReference type="ARBA" id="ARBA00023002"/>
    </source>
</evidence>
<dbReference type="InterPro" id="IPR004137">
    <property type="entry name" value="HCP/CODH"/>
</dbReference>
<comment type="subcellular location">
    <subcellularLocation>
        <location evidence="6">Cytoplasm</location>
    </subcellularLocation>
</comment>
<keyword evidence="1 6" id="KW-0963">Cytoplasm</keyword>
<comment type="cofactor">
    <cofactor evidence="6">
        <name>hybrid [4Fe-2O-2S] cluster</name>
        <dbReference type="ChEBI" id="CHEBI:60519"/>
    </cofactor>
    <text evidence="6">Binds 1 hybrid [4Fe-2O-2S] cluster.</text>
</comment>
<dbReference type="Gene3D" id="3.40.50.2030">
    <property type="match status" value="2"/>
</dbReference>
<dbReference type="Gene3D" id="1.20.1270.20">
    <property type="match status" value="2"/>
</dbReference>
<keyword evidence="8" id="KW-1185">Reference proteome</keyword>
<evidence type="ECO:0000256" key="4">
    <source>
        <dbReference type="ARBA" id="ARBA00023004"/>
    </source>
</evidence>
<reference evidence="7" key="1">
    <citation type="submission" date="2021-08" db="EMBL/GenBank/DDBJ databases">
        <title>Comparative analyses of Brucepasteria parasyntrophica and Teretinema zuelzerae.</title>
        <authorList>
            <person name="Song Y."/>
            <person name="Brune A."/>
        </authorList>
    </citation>
    <scope>NUCLEOTIDE SEQUENCE</scope>
    <source>
        <strain evidence="7">DSM 1903</strain>
    </source>
</reference>
<dbReference type="PANTHER" id="PTHR30109:SF0">
    <property type="entry name" value="HYDROXYLAMINE REDUCTASE"/>
    <property type="match status" value="1"/>
</dbReference>
<feature type="binding site" evidence="6">
    <location>
        <position position="8"/>
    </location>
    <ligand>
        <name>[4Fe-4S] cluster</name>
        <dbReference type="ChEBI" id="CHEBI:49883"/>
    </ligand>
</feature>
<feature type="binding site" evidence="6">
    <location>
        <position position="467"/>
    </location>
    <ligand>
        <name>hybrid [4Fe-2O-2S] cluster</name>
        <dbReference type="ChEBI" id="CHEBI:60519"/>
    </ligand>
</feature>
<dbReference type="PIRSF" id="PIRSF000076">
    <property type="entry name" value="HCP"/>
    <property type="match status" value="1"/>
</dbReference>
<dbReference type="AlphaFoldDB" id="A0AAE3EGP7"/>
<evidence type="ECO:0000256" key="6">
    <source>
        <dbReference type="HAMAP-Rule" id="MF_00069"/>
    </source>
</evidence>
<dbReference type="NCBIfam" id="TIGR01703">
    <property type="entry name" value="hybrid_clust"/>
    <property type="match status" value="1"/>
</dbReference>
<keyword evidence="5 6" id="KW-0411">Iron-sulfur</keyword>
<dbReference type="Pfam" id="PF03063">
    <property type="entry name" value="Prismane"/>
    <property type="match status" value="1"/>
</dbReference>
<feature type="binding site" evidence="6">
    <location>
        <position position="239"/>
    </location>
    <ligand>
        <name>hybrid [4Fe-2O-2S] cluster</name>
        <dbReference type="ChEBI" id="CHEBI:60519"/>
    </ligand>
</feature>
<dbReference type="InterPro" id="IPR016100">
    <property type="entry name" value="Prismane_a-bundle"/>
</dbReference>
<dbReference type="SUPFAM" id="SSF56821">
    <property type="entry name" value="Prismane protein-like"/>
    <property type="match status" value="1"/>
</dbReference>
<comment type="catalytic activity">
    <reaction evidence="6">
        <text>A + NH4(+) + H2O = hydroxylamine + AH2 + H(+)</text>
        <dbReference type="Rhea" id="RHEA:22052"/>
        <dbReference type="ChEBI" id="CHEBI:13193"/>
        <dbReference type="ChEBI" id="CHEBI:15377"/>
        <dbReference type="ChEBI" id="CHEBI:15378"/>
        <dbReference type="ChEBI" id="CHEBI:15429"/>
        <dbReference type="ChEBI" id="CHEBI:17499"/>
        <dbReference type="ChEBI" id="CHEBI:28938"/>
        <dbReference type="EC" id="1.7.99.1"/>
    </reaction>
</comment>
<protein>
    <recommendedName>
        <fullName evidence="6">Hydroxylamine reductase</fullName>
        <ecNumber evidence="6">1.7.99.1</ecNumber>
    </recommendedName>
    <alternativeName>
        <fullName evidence="6">Hybrid-cluster protein</fullName>
        <shortName evidence="6">HCP</shortName>
    </alternativeName>
    <alternativeName>
        <fullName evidence="6">Prismane protein</fullName>
    </alternativeName>
</protein>
<sequence>MSMFCFQCEQTVGGKGCTVSGACGKKEDTANLQDALTGKLIALARSALEKGASVVTDDLIVDALFMTITNVNFDNADISALGAKIADETAKLKASAENSREIDMNTIWNSKDEDARSLKSLLLFGMRGMAAYAHHAAALGKRDPGVYSFFYKGLSALASNFDVPTLLDLNMEFGQANLKCMEILDAANTGTYGVPVPTKVTTNVEPGPFIVVTGHDLHDLKQLLEQTDGTGINVYTHGEMLPCHSYPELKKHPQLKGNFGTAWQNQQKEFDGVPAAFLFTTNCLMPPKASYSDRIFTTSVVGYPGMVHIDEKNGKKDFSAVIAKAKALGGYREARKMTGINGGDVLTTGFGHGTVLSVADKVVDAVKTGAIKHFFLVGGCDGAKPGRNYYTDFVQQTPKDSVILTLACGKFRFNDLDLGEIGGLPRIMDMGQCNDSYSAIKVALALADAFKCGVNELPLTLVLSWYEQKAVCVLLTLLSLGIKNIYLGPTLPAFVSSNVLKVLVEKWNVTPISTPEADLKKILG</sequence>
<dbReference type="Proteomes" id="UP001198163">
    <property type="component" value="Unassembled WGS sequence"/>
</dbReference>
<name>A0AAE3EGP7_9SPIR</name>
<feature type="binding site" evidence="6">
    <location>
        <position position="433"/>
    </location>
    <ligand>
        <name>hybrid [4Fe-2O-2S] cluster</name>
        <dbReference type="ChEBI" id="CHEBI:60519"/>
    </ligand>
</feature>
<proteinExistence type="inferred from homology"/>
<feature type="binding site" evidence="6">
    <location>
        <position position="215"/>
    </location>
    <ligand>
        <name>hybrid [4Fe-2O-2S] cluster</name>
        <dbReference type="ChEBI" id="CHEBI:60519"/>
    </ligand>
</feature>
<comment type="function">
    <text evidence="6">Catalyzes the reduction of hydroxylamine to form NH(3) and H(2)O.</text>
</comment>
<evidence type="ECO:0000313" key="7">
    <source>
        <dbReference type="EMBL" id="MCD1654399.1"/>
    </source>
</evidence>
<feature type="modified residue" description="Cysteine persulfide" evidence="6">
    <location>
        <position position="380"/>
    </location>
</feature>
<keyword evidence="3 6" id="KW-0560">Oxidoreductase</keyword>
<keyword evidence="4 6" id="KW-0408">Iron</keyword>
<feature type="binding site" evidence="6">
    <location>
        <position position="17"/>
    </location>
    <ligand>
        <name>[4Fe-4S] cluster</name>
        <dbReference type="ChEBI" id="CHEBI:49883"/>
    </ligand>
</feature>
<dbReference type="EC" id="1.7.99.1" evidence="6"/>
<dbReference type="HAMAP" id="MF_00069">
    <property type="entry name" value="Hydroxylam_reduct"/>
    <property type="match status" value="1"/>
</dbReference>
<dbReference type="GO" id="GO:0051539">
    <property type="term" value="F:4 iron, 4 sulfur cluster binding"/>
    <property type="evidence" value="ECO:0007669"/>
    <property type="project" value="UniProtKB-KW"/>
</dbReference>